<comment type="caution">
    <text evidence="1">The sequence shown here is derived from an EMBL/GenBank/DDBJ whole genome shotgun (WGS) entry which is preliminary data.</text>
</comment>
<reference evidence="1 2" key="1">
    <citation type="journal article" date="2022" name="bioRxiv">
        <title>Genomics of Preaxostyla Flagellates Illuminates Evolutionary Transitions and the Path Towards Mitochondrial Loss.</title>
        <authorList>
            <person name="Novak L.V.F."/>
            <person name="Treitli S.C."/>
            <person name="Pyrih J."/>
            <person name="Halakuc P."/>
            <person name="Pipaliya S.V."/>
            <person name="Vacek V."/>
            <person name="Brzon O."/>
            <person name="Soukal P."/>
            <person name="Eme L."/>
            <person name="Dacks J.B."/>
            <person name="Karnkowska A."/>
            <person name="Elias M."/>
            <person name="Hampl V."/>
        </authorList>
    </citation>
    <scope>NUCLEOTIDE SEQUENCE [LARGE SCALE GENOMIC DNA]</scope>
    <source>
        <strain evidence="1">NAU3</strain>
        <tissue evidence="1">Gut</tissue>
    </source>
</reference>
<proteinExistence type="predicted"/>
<organism evidence="1 2">
    <name type="scientific">Blattamonas nauphoetae</name>
    <dbReference type="NCBI Taxonomy" id="2049346"/>
    <lineage>
        <taxon>Eukaryota</taxon>
        <taxon>Metamonada</taxon>
        <taxon>Preaxostyla</taxon>
        <taxon>Oxymonadida</taxon>
        <taxon>Blattamonas</taxon>
    </lineage>
</organism>
<evidence type="ECO:0000313" key="2">
    <source>
        <dbReference type="Proteomes" id="UP001281761"/>
    </source>
</evidence>
<accession>A0ABQ9WR90</accession>
<protein>
    <submittedName>
        <fullName evidence="1">Uncharacterized protein</fullName>
    </submittedName>
</protein>
<name>A0ABQ9WR90_9EUKA</name>
<keyword evidence="2" id="KW-1185">Reference proteome</keyword>
<evidence type="ECO:0000313" key="1">
    <source>
        <dbReference type="EMBL" id="KAK2942007.1"/>
    </source>
</evidence>
<gene>
    <name evidence="1" type="ORF">BLNAU_23072</name>
</gene>
<sequence>MPALVCRNPEHFKIEGNVITRMDFDSNGLESAFSTIMFDEVIWGTLKSVSITILALPQTESSCGAVTIGVMDAERHIPKSPKALGISKKGSVALCSSDGSYYKYHENQQSVRYFRPLQVGDQIDFDLFLEHHTKIIEFRLKEFPLRIELGDYYLFSRSVLSLWTRYFDSNRFCYCAITHFPILFWSSTQLLTEGSGWLCREQSKKVLWSESIDSRDKYSEKKEFVVISSSMSVPIISLCHGTFIPYRLFKSIDSLAIFPPPKAA</sequence>
<dbReference type="EMBL" id="JARBJD010000442">
    <property type="protein sequence ID" value="KAK2942007.1"/>
    <property type="molecule type" value="Genomic_DNA"/>
</dbReference>
<dbReference type="Proteomes" id="UP001281761">
    <property type="component" value="Unassembled WGS sequence"/>
</dbReference>